<feature type="DNA-binding region" description="H-T-H motif" evidence="4">
    <location>
        <begin position="39"/>
        <end position="58"/>
    </location>
</feature>
<dbReference type="GeneID" id="80350914"/>
<keyword evidence="1" id="KW-0805">Transcription regulation</keyword>
<dbReference type="RefSeq" id="WP_187685449.1">
    <property type="nucleotide sequence ID" value="NZ_AP023396.1"/>
</dbReference>
<protein>
    <submittedName>
        <fullName evidence="6">TetR family transcriptional regulator</fullName>
    </submittedName>
</protein>
<dbReference type="Proteomes" id="UP000516173">
    <property type="component" value="Chromosome"/>
</dbReference>
<dbReference type="PRINTS" id="PR00455">
    <property type="entry name" value="HTHTETR"/>
</dbReference>
<feature type="domain" description="HTH tetR-type" evidence="5">
    <location>
        <begin position="16"/>
        <end position="76"/>
    </location>
</feature>
<sequence>MPSSPVRAHTGRRRNSAARQAILTAATDLLARPGGTAVTTAEIAAAAGVSKQTIYRWWPSKGAVLLEAMTEWARSSAPDRDTGTLRTDLTAFLTATFTAAAVQPAAALLRAVLAEAQTDPATTTLLAEFARDRRAVLHRILDRARVRGELDAEADLELLVDQAYGVLWYRLAVARTPLTAEVAARLADSLAG</sequence>
<dbReference type="AlphaFoldDB" id="A0A7G1KV09"/>
<evidence type="ECO:0000256" key="1">
    <source>
        <dbReference type="ARBA" id="ARBA00023015"/>
    </source>
</evidence>
<dbReference type="GO" id="GO:0000976">
    <property type="term" value="F:transcription cis-regulatory region binding"/>
    <property type="evidence" value="ECO:0007669"/>
    <property type="project" value="TreeGrafter"/>
</dbReference>
<accession>A0A7G1KV09</accession>
<dbReference type="Pfam" id="PF00440">
    <property type="entry name" value="TetR_N"/>
    <property type="match status" value="1"/>
</dbReference>
<evidence type="ECO:0000313" key="6">
    <source>
        <dbReference type="EMBL" id="BCK58761.1"/>
    </source>
</evidence>
<dbReference type="PANTHER" id="PTHR30055:SF148">
    <property type="entry name" value="TETR-FAMILY TRANSCRIPTIONAL REGULATOR"/>
    <property type="match status" value="1"/>
</dbReference>
<dbReference type="InterPro" id="IPR011075">
    <property type="entry name" value="TetR_C"/>
</dbReference>
<dbReference type="InterPro" id="IPR001647">
    <property type="entry name" value="HTH_TetR"/>
</dbReference>
<name>A0A7G1KV09_9NOCA</name>
<evidence type="ECO:0000256" key="4">
    <source>
        <dbReference type="PROSITE-ProRule" id="PRU00335"/>
    </source>
</evidence>
<evidence type="ECO:0000259" key="5">
    <source>
        <dbReference type="PROSITE" id="PS50977"/>
    </source>
</evidence>
<dbReference type="Gene3D" id="1.10.357.10">
    <property type="entry name" value="Tetracycline Repressor, domain 2"/>
    <property type="match status" value="1"/>
</dbReference>
<keyword evidence="2 4" id="KW-0238">DNA-binding</keyword>
<dbReference type="PROSITE" id="PS50977">
    <property type="entry name" value="HTH_TETR_2"/>
    <property type="match status" value="1"/>
</dbReference>
<evidence type="ECO:0000256" key="3">
    <source>
        <dbReference type="ARBA" id="ARBA00023163"/>
    </source>
</evidence>
<gene>
    <name evidence="6" type="ORF">NWFMUON74_65330</name>
</gene>
<evidence type="ECO:0000256" key="2">
    <source>
        <dbReference type="ARBA" id="ARBA00023125"/>
    </source>
</evidence>
<organism evidence="6 7">
    <name type="scientific">Nocardia wallacei</name>
    <dbReference type="NCBI Taxonomy" id="480035"/>
    <lineage>
        <taxon>Bacteria</taxon>
        <taxon>Bacillati</taxon>
        <taxon>Actinomycetota</taxon>
        <taxon>Actinomycetes</taxon>
        <taxon>Mycobacteriales</taxon>
        <taxon>Nocardiaceae</taxon>
        <taxon>Nocardia</taxon>
    </lineage>
</organism>
<dbReference type="InterPro" id="IPR050109">
    <property type="entry name" value="HTH-type_TetR-like_transc_reg"/>
</dbReference>
<dbReference type="PANTHER" id="PTHR30055">
    <property type="entry name" value="HTH-TYPE TRANSCRIPTIONAL REGULATOR RUTR"/>
    <property type="match status" value="1"/>
</dbReference>
<dbReference type="InterPro" id="IPR009057">
    <property type="entry name" value="Homeodomain-like_sf"/>
</dbReference>
<dbReference type="KEGG" id="nwl:NWFMUON74_65330"/>
<proteinExistence type="predicted"/>
<dbReference type="GO" id="GO:0003700">
    <property type="term" value="F:DNA-binding transcription factor activity"/>
    <property type="evidence" value="ECO:0007669"/>
    <property type="project" value="TreeGrafter"/>
</dbReference>
<dbReference type="InterPro" id="IPR036271">
    <property type="entry name" value="Tet_transcr_reg_TetR-rel_C_sf"/>
</dbReference>
<reference evidence="6 7" key="1">
    <citation type="submission" date="2020-08" db="EMBL/GenBank/DDBJ databases">
        <title>Genome Sequencing of Nocardia wallacei strain FMUON74 and assembly.</title>
        <authorList>
            <person name="Toyokawa M."/>
            <person name="Uesaka K."/>
        </authorList>
    </citation>
    <scope>NUCLEOTIDE SEQUENCE [LARGE SCALE GENOMIC DNA]</scope>
    <source>
        <strain evidence="6 7">FMUON74</strain>
    </source>
</reference>
<evidence type="ECO:0000313" key="7">
    <source>
        <dbReference type="Proteomes" id="UP000516173"/>
    </source>
</evidence>
<dbReference type="SUPFAM" id="SSF48498">
    <property type="entry name" value="Tetracyclin repressor-like, C-terminal domain"/>
    <property type="match status" value="1"/>
</dbReference>
<dbReference type="Pfam" id="PF16859">
    <property type="entry name" value="TetR_C_11"/>
    <property type="match status" value="1"/>
</dbReference>
<dbReference type="Gene3D" id="1.10.10.60">
    <property type="entry name" value="Homeodomain-like"/>
    <property type="match status" value="1"/>
</dbReference>
<dbReference type="SUPFAM" id="SSF46689">
    <property type="entry name" value="Homeodomain-like"/>
    <property type="match status" value="1"/>
</dbReference>
<keyword evidence="3" id="KW-0804">Transcription</keyword>
<keyword evidence="7" id="KW-1185">Reference proteome</keyword>
<dbReference type="EMBL" id="AP023396">
    <property type="protein sequence ID" value="BCK58761.1"/>
    <property type="molecule type" value="Genomic_DNA"/>
</dbReference>